<keyword evidence="7 9" id="KW-0786">Thiamine pyrophosphate</keyword>
<evidence type="ECO:0000256" key="5">
    <source>
        <dbReference type="ARBA" id="ARBA00022793"/>
    </source>
</evidence>
<dbReference type="Gene3D" id="3.40.50.1220">
    <property type="entry name" value="TPP-binding domain"/>
    <property type="match status" value="1"/>
</dbReference>
<comment type="similarity">
    <text evidence="3 9">Belongs to the TPP enzyme family.</text>
</comment>
<dbReference type="GO" id="GO:0030976">
    <property type="term" value="F:thiamine pyrophosphate binding"/>
    <property type="evidence" value="ECO:0007669"/>
    <property type="project" value="InterPro"/>
</dbReference>
<dbReference type="KEGG" id="lal:AT746_07025"/>
<dbReference type="GO" id="GO:0000287">
    <property type="term" value="F:magnesium ion binding"/>
    <property type="evidence" value="ECO:0007669"/>
    <property type="project" value="InterPro"/>
</dbReference>
<dbReference type="InterPro" id="IPR012000">
    <property type="entry name" value="Thiamin_PyroP_enz_cen_dom"/>
</dbReference>
<dbReference type="SUPFAM" id="SSF52467">
    <property type="entry name" value="DHS-like NAD/FAD-binding domain"/>
    <property type="match status" value="1"/>
</dbReference>
<dbReference type="GO" id="GO:0004737">
    <property type="term" value="F:pyruvate decarboxylase activity"/>
    <property type="evidence" value="ECO:0007669"/>
    <property type="project" value="TreeGrafter"/>
</dbReference>
<comment type="cofactor">
    <cofactor evidence="2">
        <name>thiamine diphosphate</name>
        <dbReference type="ChEBI" id="CHEBI:58937"/>
    </cofactor>
</comment>
<dbReference type="EMBL" id="CP013650">
    <property type="protein sequence ID" value="ALT00373.1"/>
    <property type="molecule type" value="Genomic_DNA"/>
</dbReference>
<dbReference type="STRING" id="1526571.AT746_07025"/>
<dbReference type="RefSeq" id="WP_062484053.1">
    <property type="nucleotide sequence ID" value="NZ_CP013650.1"/>
</dbReference>
<feature type="domain" description="Thiamine pyrophosphate enzyme central" evidence="10">
    <location>
        <begin position="227"/>
        <end position="313"/>
    </location>
</feature>
<evidence type="ECO:0000256" key="2">
    <source>
        <dbReference type="ARBA" id="ARBA00001964"/>
    </source>
</evidence>
<proteinExistence type="inferred from homology"/>
<dbReference type="PANTHER" id="PTHR43452:SF30">
    <property type="entry name" value="PYRUVATE DECARBOXYLASE ISOZYME 1-RELATED"/>
    <property type="match status" value="1"/>
</dbReference>
<evidence type="ECO:0000313" key="14">
    <source>
        <dbReference type="Proteomes" id="UP000068447"/>
    </source>
</evidence>
<evidence type="ECO:0000256" key="9">
    <source>
        <dbReference type="RuleBase" id="RU362132"/>
    </source>
</evidence>
<name>A0A0U2ZCW5_9ALTE</name>
<dbReference type="AlphaFoldDB" id="A0A0U2ZCW5"/>
<dbReference type="GO" id="GO:0000949">
    <property type="term" value="P:aromatic amino acid family catabolic process to alcohol via Ehrlich pathway"/>
    <property type="evidence" value="ECO:0007669"/>
    <property type="project" value="TreeGrafter"/>
</dbReference>
<dbReference type="InterPro" id="IPR029035">
    <property type="entry name" value="DHS-like_NAD/FAD-binding_dom"/>
</dbReference>
<dbReference type="InterPro" id="IPR012110">
    <property type="entry name" value="PDC/IPDC-like"/>
</dbReference>
<dbReference type="Pfam" id="PF02775">
    <property type="entry name" value="TPP_enzyme_C"/>
    <property type="match status" value="1"/>
</dbReference>
<dbReference type="OrthoDB" id="9785953at2"/>
<evidence type="ECO:0000313" key="13">
    <source>
        <dbReference type="EMBL" id="ALT00373.1"/>
    </source>
</evidence>
<dbReference type="GO" id="GO:0005829">
    <property type="term" value="C:cytosol"/>
    <property type="evidence" value="ECO:0007669"/>
    <property type="project" value="TreeGrafter"/>
</dbReference>
<dbReference type="Pfam" id="PF02776">
    <property type="entry name" value="TPP_enzyme_N"/>
    <property type="match status" value="1"/>
</dbReference>
<evidence type="ECO:0000256" key="7">
    <source>
        <dbReference type="ARBA" id="ARBA00023052"/>
    </source>
</evidence>
<keyword evidence="5" id="KW-0210">Decarboxylase</keyword>
<evidence type="ECO:0000256" key="6">
    <source>
        <dbReference type="ARBA" id="ARBA00022842"/>
    </source>
</evidence>
<evidence type="ECO:0000256" key="1">
    <source>
        <dbReference type="ARBA" id="ARBA00001920"/>
    </source>
</evidence>
<protein>
    <submittedName>
        <fullName evidence="13">Thiamine pyrophosphate-binding protein</fullName>
    </submittedName>
</protein>
<dbReference type="Gene3D" id="3.40.50.970">
    <property type="match status" value="2"/>
</dbReference>
<evidence type="ECO:0000259" key="11">
    <source>
        <dbReference type="Pfam" id="PF02775"/>
    </source>
</evidence>
<keyword evidence="6" id="KW-0460">Magnesium</keyword>
<evidence type="ECO:0000259" key="12">
    <source>
        <dbReference type="Pfam" id="PF02776"/>
    </source>
</evidence>
<dbReference type="CDD" id="cd00568">
    <property type="entry name" value="TPP_enzymes"/>
    <property type="match status" value="1"/>
</dbReference>
<dbReference type="PANTHER" id="PTHR43452">
    <property type="entry name" value="PYRUVATE DECARBOXYLASE"/>
    <property type="match status" value="1"/>
</dbReference>
<accession>A0A0U2ZCW5</accession>
<evidence type="ECO:0000256" key="4">
    <source>
        <dbReference type="ARBA" id="ARBA00022723"/>
    </source>
</evidence>
<keyword evidence="8" id="KW-0456">Lyase</keyword>
<feature type="domain" description="Thiamine pyrophosphate enzyme N-terminal TPP-binding" evidence="12">
    <location>
        <begin position="19"/>
        <end position="126"/>
    </location>
</feature>
<keyword evidence="14" id="KW-1185">Reference proteome</keyword>
<gene>
    <name evidence="13" type="ORF">AT746_07025</name>
</gene>
<evidence type="ECO:0000256" key="3">
    <source>
        <dbReference type="ARBA" id="ARBA00007812"/>
    </source>
</evidence>
<reference evidence="13 14" key="1">
    <citation type="submission" date="2015-12" db="EMBL/GenBank/DDBJ databases">
        <title>Complete genome of Lacimicrobium alkaliphilum KCTC 32984.</title>
        <authorList>
            <person name="Kim S.-G."/>
            <person name="Lee Y.-J."/>
        </authorList>
    </citation>
    <scope>NUCLEOTIDE SEQUENCE [LARGE SCALE GENOMIC DNA]</scope>
    <source>
        <strain evidence="13 14">YelD216</strain>
    </source>
</reference>
<dbReference type="Pfam" id="PF00205">
    <property type="entry name" value="TPP_enzyme_M"/>
    <property type="match status" value="1"/>
</dbReference>
<dbReference type="SUPFAM" id="SSF52518">
    <property type="entry name" value="Thiamin diphosphate-binding fold (THDP-binding)"/>
    <property type="match status" value="2"/>
</dbReference>
<feature type="domain" description="Thiamine pyrophosphate enzyme TPP-binding" evidence="11">
    <location>
        <begin position="427"/>
        <end position="557"/>
    </location>
</feature>
<dbReference type="InterPro" id="IPR029061">
    <property type="entry name" value="THDP-binding"/>
</dbReference>
<evidence type="ECO:0000256" key="8">
    <source>
        <dbReference type="ARBA" id="ARBA00023239"/>
    </source>
</evidence>
<comment type="cofactor">
    <cofactor evidence="1">
        <name>a metal cation</name>
        <dbReference type="ChEBI" id="CHEBI:25213"/>
    </cofactor>
</comment>
<organism evidence="13 14">
    <name type="scientific">Lacimicrobium alkaliphilum</name>
    <dbReference type="NCBI Taxonomy" id="1526571"/>
    <lineage>
        <taxon>Bacteria</taxon>
        <taxon>Pseudomonadati</taxon>
        <taxon>Pseudomonadota</taxon>
        <taxon>Gammaproteobacteria</taxon>
        <taxon>Alteromonadales</taxon>
        <taxon>Alteromonadaceae</taxon>
        <taxon>Lacimicrobium</taxon>
    </lineage>
</organism>
<dbReference type="Proteomes" id="UP000068447">
    <property type="component" value="Chromosome"/>
</dbReference>
<keyword evidence="4" id="KW-0479">Metal-binding</keyword>
<sequence>MFNYEKNLGQAYTERLPDLGQTIARCIALFGGKRLYGVGGDFAANLIGALQPYLELCPSSNEMHAGFSACAQAETEGMGFCLTTYTVGSLPCVSAAALAMTESLPVVFISGAPGEQEVGKQAIHHTVHARAAWRTQYDNALQAFAALGIKAERLQGQRNDGQPNMAGERFLQLLHYAWQHRQPVFIEVPRDQVFSKTQALQLPDSPAQLGCGSQLLAGSELIAGEIRRRLSQAKRPVLFIGDGVKHNPRLRELLLEFSQKHHIPFATSWFAKGLFDEFDALCLGAYNGVFSDNLSRDYIEQHADYVIDVASSIYAQDTNTAFATGSHFIEDFANKTVLKGTALQEQDLVELFEHLLCMTLPVFENTLPVRANTSGPLANTEKLDFHNLAPALNQLQQQDSNPYLYLPEVGNSYFASYSLKTRLGGAGRGWLTNPWYGAMGTTLPYARHCAKLVQEQGLDERVVVITGDGGLHFQSNELIEIQKDRTGIIIIYMRNNIFHLGKSGDGPIYHCNDPAFDIHKLIAAYGGESAHCRTVGEFNQVFKDYAQQNKGLKLIEVPADPDEQYQCREIRLLNLYIKAKNGDADALEKWQKTSTQQGAGIN</sequence>
<dbReference type="InterPro" id="IPR012001">
    <property type="entry name" value="Thiamin_PyroP_enz_TPP-bd_dom"/>
</dbReference>
<evidence type="ECO:0000259" key="10">
    <source>
        <dbReference type="Pfam" id="PF00205"/>
    </source>
</evidence>
<dbReference type="InterPro" id="IPR011766">
    <property type="entry name" value="TPP_enzyme_TPP-bd"/>
</dbReference>